<accession>A0ABX8B7C2</accession>
<gene>
    <name evidence="2" type="ORF">J8C06_09390</name>
</gene>
<feature type="transmembrane region" description="Helical" evidence="1">
    <location>
        <begin position="29"/>
        <end position="53"/>
    </location>
</feature>
<dbReference type="Gene3D" id="1.20.1260.10">
    <property type="match status" value="1"/>
</dbReference>
<proteinExistence type="predicted"/>
<dbReference type="EMBL" id="CP072648">
    <property type="protein sequence ID" value="QUW02551.1"/>
    <property type="molecule type" value="Genomic_DNA"/>
</dbReference>
<dbReference type="Pfam" id="PF13668">
    <property type="entry name" value="Ferritin_2"/>
    <property type="match status" value="1"/>
</dbReference>
<evidence type="ECO:0000256" key="1">
    <source>
        <dbReference type="SAM" id="Phobius"/>
    </source>
</evidence>
<dbReference type="InterPro" id="IPR009078">
    <property type="entry name" value="Ferritin-like_SF"/>
</dbReference>
<sequence length="205" mass="21327">MKERDLTNKYLEVGELIQRGRRAALKAGVVGLGASAFTMLGGSLLTPSIALGADKAGDVKIANVALNLEHQAIAAYGVGAGTGLLEGAALAAAKLFMSHHEAHRDALIGVIKKFGGTPVEPKQDPKEYEAIAKAVPNIKTATDILEFALTLEEQAAGAYIGVLTSFSEKDLIPVLAGIGAAEAQHAALLRFVLQKNPLLQGPVVK</sequence>
<keyword evidence="1" id="KW-1133">Transmembrane helix</keyword>
<feature type="transmembrane region" description="Helical" evidence="1">
    <location>
        <begin position="73"/>
        <end position="96"/>
    </location>
</feature>
<dbReference type="SUPFAM" id="SSF47240">
    <property type="entry name" value="Ferritin-like"/>
    <property type="match status" value="1"/>
</dbReference>
<dbReference type="Proteomes" id="UP000676506">
    <property type="component" value="Chromosome 1"/>
</dbReference>
<keyword evidence="1" id="KW-0472">Membrane</keyword>
<keyword evidence="1" id="KW-0812">Transmembrane</keyword>
<reference evidence="2 3" key="1">
    <citation type="submission" date="2021-03" db="EMBL/GenBank/DDBJ databases">
        <title>Genomic and phenotypic characterization of Chloracidobacterium isolates provides evidence for multiple species.</title>
        <authorList>
            <person name="Saini M.K."/>
            <person name="Costas A.M.G."/>
            <person name="Tank M."/>
            <person name="Bryant D.A."/>
        </authorList>
    </citation>
    <scope>NUCLEOTIDE SEQUENCE [LARGE SCALE GENOMIC DNA]</scope>
    <source>
        <strain evidence="2 3">BV2-C</strain>
    </source>
</reference>
<evidence type="ECO:0000313" key="2">
    <source>
        <dbReference type="EMBL" id="QUW02551.1"/>
    </source>
</evidence>
<organism evidence="2 3">
    <name type="scientific">Chloracidobacterium validum</name>
    <dbReference type="NCBI Taxonomy" id="2821543"/>
    <lineage>
        <taxon>Bacteria</taxon>
        <taxon>Pseudomonadati</taxon>
        <taxon>Acidobacteriota</taxon>
        <taxon>Terriglobia</taxon>
        <taxon>Terriglobales</taxon>
        <taxon>Acidobacteriaceae</taxon>
        <taxon>Chloracidobacterium</taxon>
    </lineage>
</organism>
<dbReference type="InterPro" id="IPR012347">
    <property type="entry name" value="Ferritin-like"/>
</dbReference>
<evidence type="ECO:0000313" key="3">
    <source>
        <dbReference type="Proteomes" id="UP000676506"/>
    </source>
</evidence>
<dbReference type="RefSeq" id="WP_211428441.1">
    <property type="nucleotide sequence ID" value="NZ_CP072648.1"/>
</dbReference>
<keyword evidence="3" id="KW-1185">Reference proteome</keyword>
<dbReference type="CDD" id="cd00657">
    <property type="entry name" value="Ferritin_like"/>
    <property type="match status" value="1"/>
</dbReference>
<name>A0ABX8B7C2_9BACT</name>
<protein>
    <submittedName>
        <fullName evidence="2">Ferritin-like domain-containing protein</fullName>
    </submittedName>
</protein>